<sequence length="135" mass="14037">MIKHALRSFLILMTVALFVPGPALAGGADIAGSYAVAGWDPGSDPSGPKDYEGTVGLTAWGEAWKYRGEMDGHVYVGVGFFDESAGTLSLSFTSEDGSEAGVTVLKATGDGFSGKWVFAGVGNGLTGREIWTRAR</sequence>
<name>A0A7K1KM66_9BACT</name>
<organism evidence="2 3">
    <name type="scientific">Pseudodesulfovibrio alkaliphilus</name>
    <dbReference type="NCBI Taxonomy" id="2661613"/>
    <lineage>
        <taxon>Bacteria</taxon>
        <taxon>Pseudomonadati</taxon>
        <taxon>Thermodesulfobacteriota</taxon>
        <taxon>Desulfovibrionia</taxon>
        <taxon>Desulfovibrionales</taxon>
        <taxon>Desulfovibrionaceae</taxon>
    </lineage>
</organism>
<accession>A0A7K1KM66</accession>
<gene>
    <name evidence="2" type="ORF">GKC30_06035</name>
</gene>
<evidence type="ECO:0000313" key="3">
    <source>
        <dbReference type="Proteomes" id="UP000461162"/>
    </source>
</evidence>
<comment type="caution">
    <text evidence="2">The sequence shown here is derived from an EMBL/GenBank/DDBJ whole genome shotgun (WGS) entry which is preliminary data.</text>
</comment>
<keyword evidence="1" id="KW-0732">Signal</keyword>
<proteinExistence type="predicted"/>
<dbReference type="AlphaFoldDB" id="A0A7K1KM66"/>
<keyword evidence="3" id="KW-1185">Reference proteome</keyword>
<dbReference type="RefSeq" id="WP_155933080.1">
    <property type="nucleotide sequence ID" value="NZ_WODC01000003.1"/>
</dbReference>
<feature type="signal peptide" evidence="1">
    <location>
        <begin position="1"/>
        <end position="25"/>
    </location>
</feature>
<dbReference type="EMBL" id="WODC01000003">
    <property type="protein sequence ID" value="MUM77188.1"/>
    <property type="molecule type" value="Genomic_DNA"/>
</dbReference>
<protein>
    <submittedName>
        <fullName evidence="2">Uncharacterized protein</fullName>
    </submittedName>
</protein>
<dbReference type="Proteomes" id="UP000461162">
    <property type="component" value="Unassembled WGS sequence"/>
</dbReference>
<feature type="chain" id="PRO_5029762390" evidence="1">
    <location>
        <begin position="26"/>
        <end position="135"/>
    </location>
</feature>
<evidence type="ECO:0000256" key="1">
    <source>
        <dbReference type="SAM" id="SignalP"/>
    </source>
</evidence>
<evidence type="ECO:0000313" key="2">
    <source>
        <dbReference type="EMBL" id="MUM77188.1"/>
    </source>
</evidence>
<reference evidence="2 3" key="1">
    <citation type="submission" date="2019-11" db="EMBL/GenBank/DDBJ databases">
        <title>Pseudodesulfovibrio alkaliphilus, sp. nov., an alkaliphilic sulfate-reducing bacteria from mud volcano of Taman peninsula, Russia.</title>
        <authorList>
            <person name="Frolova A."/>
            <person name="Merkel A.Y."/>
            <person name="Slobodkin A.I."/>
        </authorList>
    </citation>
    <scope>NUCLEOTIDE SEQUENCE [LARGE SCALE GENOMIC DNA]</scope>
    <source>
        <strain evidence="2 3">F-1</strain>
    </source>
</reference>